<dbReference type="InterPro" id="IPR001610">
    <property type="entry name" value="PAC"/>
</dbReference>
<feature type="domain" description="PAS" evidence="2">
    <location>
        <begin position="157"/>
        <end position="198"/>
    </location>
</feature>
<dbReference type="Proteomes" id="UP000501648">
    <property type="component" value="Chromosome"/>
</dbReference>
<evidence type="ECO:0000259" key="5">
    <source>
        <dbReference type="PROSITE" id="PS50887"/>
    </source>
</evidence>
<dbReference type="Gene3D" id="3.30.450.20">
    <property type="entry name" value="PAS domain"/>
    <property type="match status" value="2"/>
</dbReference>
<dbReference type="PANTHER" id="PTHR44757">
    <property type="entry name" value="DIGUANYLATE CYCLASE DGCP"/>
    <property type="match status" value="1"/>
</dbReference>
<evidence type="ECO:0000313" key="6">
    <source>
        <dbReference type="EMBL" id="QJQ02592.1"/>
    </source>
</evidence>
<dbReference type="FunFam" id="3.30.70.270:FF:000001">
    <property type="entry name" value="Diguanylate cyclase domain protein"/>
    <property type="match status" value="1"/>
</dbReference>
<evidence type="ECO:0000259" key="4">
    <source>
        <dbReference type="PROSITE" id="PS50883"/>
    </source>
</evidence>
<dbReference type="PROSITE" id="PS50887">
    <property type="entry name" value="GGDEF"/>
    <property type="match status" value="1"/>
</dbReference>
<dbReference type="RefSeq" id="WP_017452115.1">
    <property type="nucleotide sequence ID" value="NZ_CP008956.1"/>
</dbReference>
<dbReference type="PANTHER" id="PTHR44757:SF2">
    <property type="entry name" value="BIOFILM ARCHITECTURE MAINTENANCE PROTEIN MBAA"/>
    <property type="match status" value="1"/>
</dbReference>
<dbReference type="InterPro" id="IPR001633">
    <property type="entry name" value="EAL_dom"/>
</dbReference>
<dbReference type="EMBL" id="CP008956">
    <property type="protein sequence ID" value="QJQ02592.1"/>
    <property type="molecule type" value="Genomic_DNA"/>
</dbReference>
<dbReference type="PROSITE" id="PS50112">
    <property type="entry name" value="PAS"/>
    <property type="match status" value="2"/>
</dbReference>
<evidence type="ECO:0000259" key="3">
    <source>
        <dbReference type="PROSITE" id="PS50113"/>
    </source>
</evidence>
<dbReference type="SMART" id="SM00086">
    <property type="entry name" value="PAC"/>
    <property type="match status" value="2"/>
</dbReference>
<feature type="domain" description="EAL" evidence="4">
    <location>
        <begin position="459"/>
        <end position="712"/>
    </location>
</feature>
<name>A0A6M3ZYJ8_9BURK</name>
<dbReference type="InterPro" id="IPR000160">
    <property type="entry name" value="GGDEF_dom"/>
</dbReference>
<dbReference type="CDD" id="cd00130">
    <property type="entry name" value="PAS"/>
    <property type="match status" value="2"/>
</dbReference>
<dbReference type="PROSITE" id="PS50883">
    <property type="entry name" value="EAL"/>
    <property type="match status" value="1"/>
</dbReference>
<evidence type="ECO:0000313" key="7">
    <source>
        <dbReference type="Proteomes" id="UP000501648"/>
    </source>
</evidence>
<dbReference type="FunFam" id="3.20.20.450:FF:000001">
    <property type="entry name" value="Cyclic di-GMP phosphodiesterase yahA"/>
    <property type="match status" value="1"/>
</dbReference>
<dbReference type="Pfam" id="PF00563">
    <property type="entry name" value="EAL"/>
    <property type="match status" value="1"/>
</dbReference>
<evidence type="ECO:0000259" key="2">
    <source>
        <dbReference type="PROSITE" id="PS50112"/>
    </source>
</evidence>
<comment type="catalytic activity">
    <reaction evidence="1">
        <text>3',3'-c-di-GMP + H2O = 5'-phosphoguanylyl(3'-&gt;5')guanosine + H(+)</text>
        <dbReference type="Rhea" id="RHEA:24902"/>
        <dbReference type="ChEBI" id="CHEBI:15377"/>
        <dbReference type="ChEBI" id="CHEBI:15378"/>
        <dbReference type="ChEBI" id="CHEBI:58754"/>
        <dbReference type="ChEBI" id="CHEBI:58805"/>
        <dbReference type="EC" id="3.1.4.52"/>
    </reaction>
    <physiologicalReaction direction="left-to-right" evidence="1">
        <dbReference type="Rhea" id="RHEA:24903"/>
    </physiologicalReaction>
</comment>
<gene>
    <name evidence="6" type="ORF">C798_20910</name>
</gene>
<dbReference type="SMART" id="SM00091">
    <property type="entry name" value="PAS"/>
    <property type="match status" value="2"/>
</dbReference>
<dbReference type="InterPro" id="IPR029787">
    <property type="entry name" value="Nucleotide_cyclase"/>
</dbReference>
<feature type="domain" description="PAC" evidence="3">
    <location>
        <begin position="104"/>
        <end position="156"/>
    </location>
</feature>
<dbReference type="CDD" id="cd01948">
    <property type="entry name" value="EAL"/>
    <property type="match status" value="1"/>
</dbReference>
<dbReference type="NCBIfam" id="TIGR00254">
    <property type="entry name" value="GGDEF"/>
    <property type="match status" value="1"/>
</dbReference>
<dbReference type="Gene3D" id="3.20.20.450">
    <property type="entry name" value="EAL domain"/>
    <property type="match status" value="1"/>
</dbReference>
<sequence>MKTVASRALCRHDAGQSQSVTALVRPPRLLETLLANLDGMVYRCRDDAHWTLEFVSDGCLALTGYSPADLLLNSRISFLQLTHPEDRAMVRKHIDACMRERRRIDIEYRIMHADGSLRWVWERGVGLYNAAGKVEALEGFLQDVTERKEAAHALQEAERRYRSIFENAIEGVFQTTPDGTYIAVNPALARIYGYHSPEDLIVGLRDITHQLYVEPERRAEFMRLMEQHGSVSNFESRVYRRDGDIIWISENARAVYDDAGKLVCYEGTVEAITERKLYEAEMRHQATHDALTGLPNRNMLREHLQRAIQVARQKGGLTAVVFVDLDQFKFINDSLGHQVGDELLKAVAQRLQACLRDTDMVARQGGDEFVLVLQNQTGGELGIAEVMQRILAAVARPWQTGDRELQVTASIGVSRYPSDGKDVETLLKQADSAMYRAKEQGRNNFQFFAPWMDTQVSNRLEMLINLRRALDHDEFKLYYQPKLSLKDGRVIGAEALIRWQSPEQGMVPPDRFIPFAEEAGLIVPIGEWVLRTACHQNKRWQQAGLPPIPVAVNLSPRQLNQSLPDFVSGVLAQSGLDAACLELEITENVVMKDAEKSVATLHALKRLGLQISVDDFGTGYSSLSYLRRFPVDALKIDKSFVRDIARDADSAAIVKAVISLAHILNLRVIAEGVEDEQQHAFLKENACDEVQGYYFGKPMAVEDFTAWMSRQGPGAEVLSCK</sequence>
<dbReference type="SMART" id="SM00052">
    <property type="entry name" value="EAL"/>
    <property type="match status" value="1"/>
</dbReference>
<dbReference type="Gene3D" id="3.30.70.270">
    <property type="match status" value="1"/>
</dbReference>
<feature type="domain" description="PAC" evidence="3">
    <location>
        <begin position="232"/>
        <end position="284"/>
    </location>
</feature>
<dbReference type="InterPro" id="IPR000700">
    <property type="entry name" value="PAS-assoc_C"/>
</dbReference>
<reference evidence="6 7" key="1">
    <citation type="journal article" date="2012" name="J. Bacteriol.">
        <title>Genome sequence of the pathogenic Herbaspirillum seropedicae strain Os34, isolated from rice roots.</title>
        <authorList>
            <person name="Ye W."/>
            <person name="Ye S."/>
            <person name="Liu J."/>
            <person name="Chang S."/>
            <person name="Chen M."/>
            <person name="Zhu B."/>
            <person name="Guo L."/>
            <person name="An Q."/>
        </authorList>
    </citation>
    <scope>NUCLEOTIDE SEQUENCE [LARGE SCALE GENOMIC DNA]</scope>
    <source>
        <strain evidence="6 7">Os34</strain>
    </source>
</reference>
<proteinExistence type="predicted"/>
<evidence type="ECO:0000256" key="1">
    <source>
        <dbReference type="ARBA" id="ARBA00051114"/>
    </source>
</evidence>
<organism evidence="6 7">
    <name type="scientific">Herbaspirillum rubrisubalbicans Os34</name>
    <dbReference type="NCBI Taxonomy" id="1235827"/>
    <lineage>
        <taxon>Bacteria</taxon>
        <taxon>Pseudomonadati</taxon>
        <taxon>Pseudomonadota</taxon>
        <taxon>Betaproteobacteria</taxon>
        <taxon>Burkholderiales</taxon>
        <taxon>Oxalobacteraceae</taxon>
        <taxon>Herbaspirillum</taxon>
    </lineage>
</organism>
<dbReference type="InterPro" id="IPR035965">
    <property type="entry name" value="PAS-like_dom_sf"/>
</dbReference>
<accession>A0A6M3ZYJ8</accession>
<dbReference type="PROSITE" id="PS50113">
    <property type="entry name" value="PAC"/>
    <property type="match status" value="2"/>
</dbReference>
<feature type="domain" description="GGDEF" evidence="5">
    <location>
        <begin position="316"/>
        <end position="450"/>
    </location>
</feature>
<dbReference type="CDD" id="cd01949">
    <property type="entry name" value="GGDEF"/>
    <property type="match status" value="1"/>
</dbReference>
<dbReference type="InterPro" id="IPR000014">
    <property type="entry name" value="PAS"/>
</dbReference>
<dbReference type="InterPro" id="IPR043128">
    <property type="entry name" value="Rev_trsase/Diguanyl_cyclase"/>
</dbReference>
<protein>
    <submittedName>
        <fullName evidence="6">Bifunctional diguanylate cyclase/phosphodiesterase</fullName>
    </submittedName>
</protein>
<dbReference type="SUPFAM" id="SSF55785">
    <property type="entry name" value="PYP-like sensor domain (PAS domain)"/>
    <property type="match status" value="2"/>
</dbReference>
<feature type="domain" description="PAS" evidence="2">
    <location>
        <begin position="26"/>
        <end position="101"/>
    </location>
</feature>
<dbReference type="SMART" id="SM00267">
    <property type="entry name" value="GGDEF"/>
    <property type="match status" value="1"/>
</dbReference>
<dbReference type="AlphaFoldDB" id="A0A6M3ZYJ8"/>
<dbReference type="GO" id="GO:0071732">
    <property type="term" value="P:cellular response to nitric oxide"/>
    <property type="evidence" value="ECO:0007669"/>
    <property type="project" value="UniProtKB-ARBA"/>
</dbReference>
<dbReference type="InterPro" id="IPR035919">
    <property type="entry name" value="EAL_sf"/>
</dbReference>
<dbReference type="Pfam" id="PF08447">
    <property type="entry name" value="PAS_3"/>
    <property type="match status" value="2"/>
</dbReference>
<dbReference type="SUPFAM" id="SSF55073">
    <property type="entry name" value="Nucleotide cyclase"/>
    <property type="match status" value="1"/>
</dbReference>
<dbReference type="NCBIfam" id="TIGR00229">
    <property type="entry name" value="sensory_box"/>
    <property type="match status" value="2"/>
</dbReference>
<dbReference type="GO" id="GO:0071111">
    <property type="term" value="F:cyclic-guanylate-specific phosphodiesterase activity"/>
    <property type="evidence" value="ECO:0007669"/>
    <property type="project" value="UniProtKB-EC"/>
</dbReference>
<dbReference type="Pfam" id="PF00990">
    <property type="entry name" value="GGDEF"/>
    <property type="match status" value="1"/>
</dbReference>
<dbReference type="SUPFAM" id="SSF141868">
    <property type="entry name" value="EAL domain-like"/>
    <property type="match status" value="1"/>
</dbReference>
<dbReference type="InterPro" id="IPR013655">
    <property type="entry name" value="PAS_fold_3"/>
</dbReference>
<dbReference type="InterPro" id="IPR052155">
    <property type="entry name" value="Biofilm_reg_signaling"/>
</dbReference>